<keyword evidence="3" id="KW-1185">Reference proteome</keyword>
<dbReference type="InterPro" id="IPR029063">
    <property type="entry name" value="SAM-dependent_MTases_sf"/>
</dbReference>
<evidence type="ECO:0000313" key="2">
    <source>
        <dbReference type="EMBL" id="KAG2540214.1"/>
    </source>
</evidence>
<comment type="caution">
    <text evidence="2">The sequence shown here is derived from an EMBL/GenBank/DDBJ whole genome shotgun (WGS) entry which is preliminary data.</text>
</comment>
<name>A0A8T0MYY2_PANVG</name>
<proteinExistence type="predicted"/>
<dbReference type="AlphaFoldDB" id="A0A8T0MYY2"/>
<evidence type="ECO:0000313" key="3">
    <source>
        <dbReference type="Proteomes" id="UP000823388"/>
    </source>
</evidence>
<feature type="region of interest" description="Disordered" evidence="1">
    <location>
        <begin position="1"/>
        <end position="22"/>
    </location>
</feature>
<sequence>MLDARERAVGNRRPARRGAAGALEDYRRRQGCSGATTAVGGAAAPPCGMGSSAFALIIEHFGEAILDELFLAFGSMVAEYLETMKAKYPVIVVSLKKAMH</sequence>
<organism evidence="2 3">
    <name type="scientific">Panicum virgatum</name>
    <name type="common">Blackwell switchgrass</name>
    <dbReference type="NCBI Taxonomy" id="38727"/>
    <lineage>
        <taxon>Eukaryota</taxon>
        <taxon>Viridiplantae</taxon>
        <taxon>Streptophyta</taxon>
        <taxon>Embryophyta</taxon>
        <taxon>Tracheophyta</taxon>
        <taxon>Spermatophyta</taxon>
        <taxon>Magnoliopsida</taxon>
        <taxon>Liliopsida</taxon>
        <taxon>Poales</taxon>
        <taxon>Poaceae</taxon>
        <taxon>PACMAD clade</taxon>
        <taxon>Panicoideae</taxon>
        <taxon>Panicodae</taxon>
        <taxon>Paniceae</taxon>
        <taxon>Panicinae</taxon>
        <taxon>Panicum</taxon>
        <taxon>Panicum sect. Hiantes</taxon>
    </lineage>
</organism>
<protein>
    <submittedName>
        <fullName evidence="2">Uncharacterized protein</fullName>
    </submittedName>
</protein>
<gene>
    <name evidence="2" type="ORF">PVAP13_9NG523314</name>
</gene>
<dbReference type="Proteomes" id="UP000823388">
    <property type="component" value="Chromosome 9N"/>
</dbReference>
<reference evidence="2" key="1">
    <citation type="submission" date="2020-05" db="EMBL/GenBank/DDBJ databases">
        <title>WGS assembly of Panicum virgatum.</title>
        <authorList>
            <person name="Lovell J.T."/>
            <person name="Jenkins J."/>
            <person name="Shu S."/>
            <person name="Juenger T.E."/>
            <person name="Schmutz J."/>
        </authorList>
    </citation>
    <scope>NUCLEOTIDE SEQUENCE</scope>
    <source>
        <strain evidence="2">AP13</strain>
    </source>
</reference>
<accession>A0A8T0MYY2</accession>
<evidence type="ECO:0000256" key="1">
    <source>
        <dbReference type="SAM" id="MobiDB-lite"/>
    </source>
</evidence>
<dbReference type="EMBL" id="CM029054">
    <property type="protein sequence ID" value="KAG2540214.1"/>
    <property type="molecule type" value="Genomic_DNA"/>
</dbReference>
<dbReference type="SUPFAM" id="SSF53335">
    <property type="entry name" value="S-adenosyl-L-methionine-dependent methyltransferases"/>
    <property type="match status" value="1"/>
</dbReference>